<name>A0A1A6A1N8_9TREE</name>
<dbReference type="GeneID" id="28969962"/>
<keyword evidence="1" id="KW-0732">Signal</keyword>
<protein>
    <submittedName>
        <fullName evidence="2">Uncharacterized protein</fullName>
    </submittedName>
</protein>
<dbReference type="KEGG" id="kdj:28969962"/>
<evidence type="ECO:0000256" key="1">
    <source>
        <dbReference type="SAM" id="SignalP"/>
    </source>
</evidence>
<evidence type="ECO:0000313" key="4">
    <source>
        <dbReference type="Proteomes" id="UP000078595"/>
    </source>
</evidence>
<feature type="signal peptide" evidence="1">
    <location>
        <begin position="1"/>
        <end position="25"/>
    </location>
</feature>
<proteinExistence type="predicted"/>
<dbReference type="EMBL" id="KI894033">
    <property type="protein sequence ID" value="OBR83976.1"/>
    <property type="molecule type" value="Genomic_DNA"/>
</dbReference>
<accession>A0A1A6A1N8</accession>
<evidence type="ECO:0000313" key="2">
    <source>
        <dbReference type="EMBL" id="OBR83976.1"/>
    </source>
</evidence>
<reference evidence="3" key="3">
    <citation type="submission" date="2024-02" db="EMBL/GenBank/DDBJ databases">
        <title>Comparative genomics of Cryptococcus and Kwoniella reveals pathogenesis evolution and contrasting modes of karyotype evolution via chromosome fusion or intercentromeric recombination.</title>
        <authorList>
            <person name="Coelho M.A."/>
            <person name="David-Palma M."/>
            <person name="Shea T."/>
            <person name="Bowers K."/>
            <person name="McGinley-Smith S."/>
            <person name="Mohammad A.W."/>
            <person name="Gnirke A."/>
            <person name="Yurkov A.M."/>
            <person name="Nowrousian M."/>
            <person name="Sun S."/>
            <person name="Cuomo C.A."/>
            <person name="Heitman J."/>
        </authorList>
    </citation>
    <scope>NUCLEOTIDE SEQUENCE</scope>
    <source>
        <strain evidence="3">CBS 10117</strain>
    </source>
</reference>
<dbReference type="AlphaFoldDB" id="A0A1A6A1N8"/>
<organism evidence="2">
    <name type="scientific">Kwoniella dejecticola CBS 10117</name>
    <dbReference type="NCBI Taxonomy" id="1296121"/>
    <lineage>
        <taxon>Eukaryota</taxon>
        <taxon>Fungi</taxon>
        <taxon>Dikarya</taxon>
        <taxon>Basidiomycota</taxon>
        <taxon>Agaricomycotina</taxon>
        <taxon>Tremellomycetes</taxon>
        <taxon>Tremellales</taxon>
        <taxon>Cryptococcaceae</taxon>
        <taxon>Kwoniella</taxon>
    </lineage>
</organism>
<reference evidence="3" key="2">
    <citation type="submission" date="2013-07" db="EMBL/GenBank/DDBJ databases">
        <authorList>
            <consortium name="The Broad Institute Genome Sequencing Platform"/>
            <person name="Cuomo C."/>
            <person name="Litvintseva A."/>
            <person name="Chen Y."/>
            <person name="Heitman J."/>
            <person name="Sun S."/>
            <person name="Springer D."/>
            <person name="Dromer F."/>
            <person name="Young S.K."/>
            <person name="Zeng Q."/>
            <person name="Gargeya S."/>
            <person name="Fitzgerald M."/>
            <person name="Abouelleil A."/>
            <person name="Alvarado L."/>
            <person name="Berlin A.M."/>
            <person name="Chapman S.B."/>
            <person name="Dewar J."/>
            <person name="Goldberg J."/>
            <person name="Griggs A."/>
            <person name="Gujja S."/>
            <person name="Hansen M."/>
            <person name="Howarth C."/>
            <person name="Imamovic A."/>
            <person name="Larimer J."/>
            <person name="McCowan C."/>
            <person name="Murphy C."/>
            <person name="Pearson M."/>
            <person name="Priest M."/>
            <person name="Roberts A."/>
            <person name="Saif S."/>
            <person name="Shea T."/>
            <person name="Sykes S."/>
            <person name="Wortman J."/>
            <person name="Nusbaum C."/>
            <person name="Birren B."/>
        </authorList>
    </citation>
    <scope>NUCLEOTIDE SEQUENCE</scope>
    <source>
        <strain evidence="3">CBS 10117</strain>
    </source>
</reference>
<feature type="chain" id="PRO_5008342025" evidence="1">
    <location>
        <begin position="26"/>
        <end position="157"/>
    </location>
</feature>
<sequence>MSFDKASIILFSSILSSSFIGQVQAGGLAQVNLEFTEHTALGMLYGTIAGQVHPGDFTWPRPLNVGRGPTDFSFLIYDKDKKWDKNGIRDDPTKNLLANVTCHTEAKKDSNVHEFTFHSESPFLTGEKSDAVSVWCDTEDNDDFGKVSKDNIDSNKL</sequence>
<dbReference type="RefSeq" id="XP_018261818.1">
    <property type="nucleotide sequence ID" value="XM_018409545.1"/>
</dbReference>
<keyword evidence="4" id="KW-1185">Reference proteome</keyword>
<dbReference type="Proteomes" id="UP000078595">
    <property type="component" value="Chromosome 7"/>
</dbReference>
<dbReference type="EMBL" id="CP144536">
    <property type="protein sequence ID" value="WWC63639.1"/>
    <property type="molecule type" value="Genomic_DNA"/>
</dbReference>
<gene>
    <name evidence="2" type="ORF">I303_06263</name>
    <name evidence="3" type="ORF">I303_106244</name>
</gene>
<evidence type="ECO:0000313" key="3">
    <source>
        <dbReference type="EMBL" id="WWC63639.1"/>
    </source>
</evidence>
<dbReference type="VEuPathDB" id="FungiDB:I303_06263"/>
<reference evidence="2" key="1">
    <citation type="submission" date="2013-07" db="EMBL/GenBank/DDBJ databases">
        <title>The Genome Sequence of Cryptococcus dejecticola CBS10117.</title>
        <authorList>
            <consortium name="The Broad Institute Genome Sequencing Platform"/>
            <person name="Cuomo C."/>
            <person name="Litvintseva A."/>
            <person name="Chen Y."/>
            <person name="Heitman J."/>
            <person name="Sun S."/>
            <person name="Springer D."/>
            <person name="Dromer F."/>
            <person name="Young S.K."/>
            <person name="Zeng Q."/>
            <person name="Gargeya S."/>
            <person name="Fitzgerald M."/>
            <person name="Abouelleil A."/>
            <person name="Alvarado L."/>
            <person name="Berlin A.M."/>
            <person name="Chapman S.B."/>
            <person name="Dewar J."/>
            <person name="Goldberg J."/>
            <person name="Griggs A."/>
            <person name="Gujja S."/>
            <person name="Hansen M."/>
            <person name="Howarth C."/>
            <person name="Imamovic A."/>
            <person name="Larimer J."/>
            <person name="McCowan C."/>
            <person name="Murphy C."/>
            <person name="Pearson M."/>
            <person name="Priest M."/>
            <person name="Roberts A."/>
            <person name="Saif S."/>
            <person name="Shea T."/>
            <person name="Sykes S."/>
            <person name="Wortman J."/>
            <person name="Nusbaum C."/>
            <person name="Birren B."/>
        </authorList>
    </citation>
    <scope>NUCLEOTIDE SEQUENCE [LARGE SCALE GENOMIC DNA]</scope>
    <source>
        <strain evidence="2">CBS 10117</strain>
    </source>
</reference>